<keyword evidence="3" id="KW-0816">Tricarboxylic acid cycle</keyword>
<evidence type="ECO:0000256" key="7">
    <source>
        <dbReference type="PIRSR" id="PIRSR000102-2"/>
    </source>
</evidence>
<dbReference type="SUPFAM" id="SSF56327">
    <property type="entry name" value="LDH C-terminal domain-like"/>
    <property type="match status" value="1"/>
</dbReference>
<dbReference type="InterPro" id="IPR022383">
    <property type="entry name" value="Lactate/malate_DH_C"/>
</dbReference>
<evidence type="ECO:0000256" key="8">
    <source>
        <dbReference type="PIRSR" id="PIRSR000102-3"/>
    </source>
</evidence>
<dbReference type="PANTHER" id="PTHR43128">
    <property type="entry name" value="L-2-HYDROXYCARBOXYLATE DEHYDROGENASE (NAD(P)(+))"/>
    <property type="match status" value="1"/>
</dbReference>
<evidence type="ECO:0000256" key="1">
    <source>
        <dbReference type="ARBA" id="ARBA00008104"/>
    </source>
</evidence>
<evidence type="ECO:0000256" key="2">
    <source>
        <dbReference type="ARBA" id="ARBA00020382"/>
    </source>
</evidence>
<evidence type="ECO:0000256" key="5">
    <source>
        <dbReference type="ARBA" id="ARBA00023027"/>
    </source>
</evidence>
<feature type="binding site" evidence="8">
    <location>
        <position position="33"/>
    </location>
    <ligand>
        <name>NAD(+)</name>
        <dbReference type="ChEBI" id="CHEBI:57540"/>
    </ligand>
</feature>
<feature type="binding site" evidence="7">
    <location>
        <position position="88"/>
    </location>
    <ligand>
        <name>substrate</name>
    </ligand>
</feature>
<feature type="binding site" evidence="7">
    <location>
        <position position="148"/>
    </location>
    <ligand>
        <name>substrate</name>
    </ligand>
</feature>
<dbReference type="Pfam" id="PF02866">
    <property type="entry name" value="Ldh_1_C"/>
    <property type="match status" value="1"/>
</dbReference>
<dbReference type="EMBL" id="CP045483">
    <property type="protein sequence ID" value="QGR19124.1"/>
    <property type="molecule type" value="Genomic_DNA"/>
</dbReference>
<dbReference type="KEGG" id="sazo:D1868_03445"/>
<dbReference type="InterPro" id="IPR015955">
    <property type="entry name" value="Lactate_DH/Glyco_Ohase_4_C"/>
</dbReference>
<dbReference type="GO" id="GO:0006099">
    <property type="term" value="P:tricarboxylic acid cycle"/>
    <property type="evidence" value="ECO:0007669"/>
    <property type="project" value="UniProtKB-KW"/>
</dbReference>
<feature type="active site" description="Proton acceptor" evidence="6">
    <location>
        <position position="172"/>
    </location>
</feature>
<dbReference type="AlphaFoldDB" id="A0A650CMQ1"/>
<dbReference type="InterPro" id="IPR036291">
    <property type="entry name" value="NAD(P)-bd_dom_sf"/>
</dbReference>
<dbReference type="Pfam" id="PF00056">
    <property type="entry name" value="Ldh_1_N"/>
    <property type="match status" value="1"/>
</dbReference>
<protein>
    <recommendedName>
        <fullName evidence="2">Malate dehydrogenase</fullName>
    </recommendedName>
</protein>
<keyword evidence="13" id="KW-1185">Reference proteome</keyword>
<keyword evidence="4 9" id="KW-0560">Oxidoreductase</keyword>
<gene>
    <name evidence="12" type="ORF">D1868_03445</name>
</gene>
<evidence type="ECO:0000256" key="6">
    <source>
        <dbReference type="PIRSR" id="PIRSR000102-1"/>
    </source>
</evidence>
<evidence type="ECO:0000256" key="9">
    <source>
        <dbReference type="RuleBase" id="RU003369"/>
    </source>
</evidence>
<dbReference type="GO" id="GO:0004459">
    <property type="term" value="F:L-lactate dehydrogenase (NAD+) activity"/>
    <property type="evidence" value="ECO:0007669"/>
    <property type="project" value="TreeGrafter"/>
</dbReference>
<accession>A0A650CMQ1</accession>
<dbReference type="CDD" id="cd00300">
    <property type="entry name" value="LDH_like"/>
    <property type="match status" value="1"/>
</dbReference>
<name>A0A650CMQ1_9CREN</name>
<dbReference type="InterPro" id="IPR001557">
    <property type="entry name" value="L-lactate/malate_DH"/>
</dbReference>
<dbReference type="Proteomes" id="UP000423396">
    <property type="component" value="Chromosome"/>
</dbReference>
<proteinExistence type="inferred from homology"/>
<feature type="binding site" evidence="8">
    <location>
        <position position="95"/>
    </location>
    <ligand>
        <name>NAD(+)</name>
        <dbReference type="ChEBI" id="CHEBI:57540"/>
    </ligand>
</feature>
<dbReference type="SUPFAM" id="SSF51735">
    <property type="entry name" value="NAD(P)-binding Rossmann-fold domains"/>
    <property type="match status" value="1"/>
</dbReference>
<evidence type="ECO:0000313" key="12">
    <source>
        <dbReference type="EMBL" id="QGR19124.1"/>
    </source>
</evidence>
<feature type="binding site" evidence="8">
    <location>
        <begin position="118"/>
        <end position="120"/>
    </location>
    <ligand>
        <name>NAD(+)</name>
        <dbReference type="ChEBI" id="CHEBI:57540"/>
    </ligand>
</feature>
<dbReference type="PRINTS" id="PR00086">
    <property type="entry name" value="LLDHDRGNASE"/>
</dbReference>
<dbReference type="GeneID" id="42798094"/>
<feature type="domain" description="Lactate/malate dehydrogenase C-terminal" evidence="11">
    <location>
        <begin position="146"/>
        <end position="266"/>
    </location>
</feature>
<dbReference type="Gene3D" id="3.40.50.720">
    <property type="entry name" value="NAD(P)-binding Rossmann-like Domain"/>
    <property type="match status" value="1"/>
</dbReference>
<feature type="binding site" evidence="7">
    <location>
        <position position="120"/>
    </location>
    <ligand>
        <name>substrate</name>
    </ligand>
</feature>
<keyword evidence="5 8" id="KW-0520">NAD</keyword>
<feature type="binding site" evidence="8">
    <location>
        <begin position="8"/>
        <end position="13"/>
    </location>
    <ligand>
        <name>NAD(+)</name>
        <dbReference type="ChEBI" id="CHEBI:57540"/>
    </ligand>
</feature>
<dbReference type="OrthoDB" id="2596at2157"/>
<dbReference type="Gene3D" id="3.90.110.10">
    <property type="entry name" value="Lactate dehydrogenase/glycoside hydrolase, family 4, C-terminal"/>
    <property type="match status" value="1"/>
</dbReference>
<dbReference type="InterPro" id="IPR001236">
    <property type="entry name" value="Lactate/malate_DH_N"/>
</dbReference>
<evidence type="ECO:0000256" key="3">
    <source>
        <dbReference type="ARBA" id="ARBA00022532"/>
    </source>
</evidence>
<evidence type="ECO:0000313" key="13">
    <source>
        <dbReference type="Proteomes" id="UP000423396"/>
    </source>
</evidence>
<dbReference type="PANTHER" id="PTHR43128:SF16">
    <property type="entry name" value="L-LACTATE DEHYDROGENASE"/>
    <property type="match status" value="1"/>
</dbReference>
<reference evidence="12 13" key="1">
    <citation type="submission" date="2019-10" db="EMBL/GenBank/DDBJ databases">
        <title>Genome Sequences from Six Type Strain Members of the Archaeal Family Sulfolobaceae: Acidianus ambivalens, Acidianus infernus, Metallosphaera prunae, Stygiolobus azoricus, Sulfolobus metallicus, and Sulfurisphaera ohwakuensis.</title>
        <authorList>
            <person name="Counts J.A."/>
            <person name="Kelly R.M."/>
        </authorList>
    </citation>
    <scope>NUCLEOTIDE SEQUENCE [LARGE SCALE GENOMIC DNA]</scope>
    <source>
        <strain evidence="12 13">FC6</strain>
    </source>
</reference>
<feature type="domain" description="Lactate/malate dehydrogenase N-terminal" evidence="10">
    <location>
        <begin position="2"/>
        <end position="134"/>
    </location>
</feature>
<dbReference type="RefSeq" id="WP_156005566.1">
    <property type="nucleotide sequence ID" value="NZ_CP045483.1"/>
</dbReference>
<evidence type="ECO:0000256" key="4">
    <source>
        <dbReference type="ARBA" id="ARBA00023002"/>
    </source>
</evidence>
<evidence type="ECO:0000259" key="10">
    <source>
        <dbReference type="Pfam" id="PF00056"/>
    </source>
</evidence>
<sequence length="309" mass="34569">MTKVAFIGSGKIGQTIAFNVIMGSYIDEAIIYDIIPELPEKFEHELRHALASRKLKVEVLGTNNIEDVNGADIVVISAGKPRKPGMSRRDLFVDNARIMIDLADKLAKRNRGALYIMVANPVDMMASVFMKYSGEYTISTGDQVETMRMRSYIAKKLKVHVTDVNGYVGGEHGEDAVVLWSTVTVKGKPFDESMGVSKHEVEEYVKKIPGEIIRVMGGTTWGPGTIIEEIIRAVVLNENKVMSIAFPHKYEDEIIHISEPVVVGRTIGPSLEPLLDEKDRWHLMASIKDFYSVYKENLKQLEQSLTAKQ</sequence>
<organism evidence="12 13">
    <name type="scientific">Stygiolobus azoricus</name>
    <dbReference type="NCBI Taxonomy" id="41675"/>
    <lineage>
        <taxon>Archaea</taxon>
        <taxon>Thermoproteota</taxon>
        <taxon>Thermoprotei</taxon>
        <taxon>Sulfolobales</taxon>
        <taxon>Sulfolobaceae</taxon>
        <taxon>Stygiolobus</taxon>
    </lineage>
</organism>
<feature type="binding site" evidence="7">
    <location>
        <position position="82"/>
    </location>
    <ligand>
        <name>substrate</name>
    </ligand>
</feature>
<dbReference type="GO" id="GO:0006089">
    <property type="term" value="P:lactate metabolic process"/>
    <property type="evidence" value="ECO:0007669"/>
    <property type="project" value="TreeGrafter"/>
</dbReference>
<dbReference type="PIRSF" id="PIRSF000102">
    <property type="entry name" value="Lac_mal_DH"/>
    <property type="match status" value="1"/>
</dbReference>
<evidence type="ECO:0000259" key="11">
    <source>
        <dbReference type="Pfam" id="PF02866"/>
    </source>
</evidence>
<comment type="similarity">
    <text evidence="1 9">Belongs to the LDH/MDH superfamily.</text>
</comment>